<evidence type="ECO:0000313" key="2">
    <source>
        <dbReference type="EMBL" id="RDU96650.1"/>
    </source>
</evidence>
<dbReference type="InterPro" id="IPR039935">
    <property type="entry name" value="YML079W-like"/>
</dbReference>
<dbReference type="PANTHER" id="PTHR33387">
    <property type="entry name" value="RMLC-LIKE JELLY ROLL FOLD PROTEIN"/>
    <property type="match status" value="1"/>
</dbReference>
<name>A0A3D8JUX4_9BURK</name>
<dbReference type="InterPro" id="IPR011051">
    <property type="entry name" value="RmlC_Cupin_sf"/>
</dbReference>
<dbReference type="PANTHER" id="PTHR33387:SF3">
    <property type="entry name" value="DUF985 DOMAIN-CONTAINING PROTEIN"/>
    <property type="match status" value="1"/>
</dbReference>
<dbReference type="AlphaFoldDB" id="A0A3D8JUX4"/>
<feature type="domain" description="DUF985" evidence="1">
    <location>
        <begin position="9"/>
        <end position="161"/>
    </location>
</feature>
<protein>
    <submittedName>
        <fullName evidence="2">Cupin domain-containing protein</fullName>
    </submittedName>
</protein>
<dbReference type="EMBL" id="QRGA01000013">
    <property type="protein sequence ID" value="RDU96650.1"/>
    <property type="molecule type" value="Genomic_DNA"/>
</dbReference>
<keyword evidence="3" id="KW-1185">Reference proteome</keyword>
<gene>
    <name evidence="2" type="ORF">DWV00_21840</name>
</gene>
<evidence type="ECO:0000313" key="3">
    <source>
        <dbReference type="Proteomes" id="UP000256838"/>
    </source>
</evidence>
<dbReference type="InterPro" id="IPR009327">
    <property type="entry name" value="Cupin_DUF985"/>
</dbReference>
<dbReference type="InterPro" id="IPR014710">
    <property type="entry name" value="RmlC-like_jellyroll"/>
</dbReference>
<comment type="caution">
    <text evidence="2">The sequence shown here is derived from an EMBL/GenBank/DDBJ whole genome shotgun (WGS) entry which is preliminary data.</text>
</comment>
<dbReference type="SUPFAM" id="SSF51182">
    <property type="entry name" value="RmlC-like cupins"/>
    <property type="match status" value="1"/>
</dbReference>
<evidence type="ECO:0000259" key="1">
    <source>
        <dbReference type="Pfam" id="PF06172"/>
    </source>
</evidence>
<dbReference type="OrthoDB" id="9798288at2"/>
<dbReference type="Pfam" id="PF06172">
    <property type="entry name" value="Cupin_5"/>
    <property type="match status" value="1"/>
</dbReference>
<reference evidence="2 3" key="1">
    <citation type="submission" date="2018-08" db="EMBL/GenBank/DDBJ databases">
        <title>Paraburkholderia sp. DHOM06 isolated from forest soil.</title>
        <authorList>
            <person name="Gao Z.-H."/>
            <person name="Qiu L.-H."/>
        </authorList>
    </citation>
    <scope>NUCLEOTIDE SEQUENCE [LARGE SCALE GENOMIC DNA]</scope>
    <source>
        <strain evidence="2 3">DHOM06</strain>
    </source>
</reference>
<dbReference type="RefSeq" id="WP_115535705.1">
    <property type="nucleotide sequence ID" value="NZ_QRGA01000013.1"/>
</dbReference>
<dbReference type="Proteomes" id="UP000256838">
    <property type="component" value="Unassembled WGS sequence"/>
</dbReference>
<accession>A0A3D8JUX4</accession>
<dbReference type="CDD" id="cd06121">
    <property type="entry name" value="cupin_YML079wp"/>
    <property type="match status" value="1"/>
</dbReference>
<sequence>MGPRNQDKQRLIERFGLVPHPEGGHYRETHRDSVRVARILGPVSPGHETSGISRSASTCIYYMLCDGAYSAWHRIRSDEVWHFYAGDPIDVHVIDASGQRTTHRLGNALVREDANFQVVVPAGCWFAAECPALGGEAESAGFAFVGCTVAPGFEFSDFELAEVERLAAEYPTHAAVIRRLGPRKSA</sequence>
<organism evidence="2 3">
    <name type="scientific">Trinickia dinghuensis</name>
    <dbReference type="NCBI Taxonomy" id="2291023"/>
    <lineage>
        <taxon>Bacteria</taxon>
        <taxon>Pseudomonadati</taxon>
        <taxon>Pseudomonadota</taxon>
        <taxon>Betaproteobacteria</taxon>
        <taxon>Burkholderiales</taxon>
        <taxon>Burkholderiaceae</taxon>
        <taxon>Trinickia</taxon>
    </lineage>
</organism>
<proteinExistence type="predicted"/>
<dbReference type="Gene3D" id="2.60.120.10">
    <property type="entry name" value="Jelly Rolls"/>
    <property type="match status" value="1"/>
</dbReference>